<keyword evidence="4 5" id="KW-0408">Iron</keyword>
<evidence type="ECO:0000256" key="4">
    <source>
        <dbReference type="ARBA" id="ARBA00023004"/>
    </source>
</evidence>
<dbReference type="PROSITE" id="PS00086">
    <property type="entry name" value="CYTOCHROME_P450"/>
    <property type="match status" value="1"/>
</dbReference>
<dbReference type="InterPro" id="IPR036396">
    <property type="entry name" value="Cyt_P450_sf"/>
</dbReference>
<keyword evidence="6" id="KW-0472">Membrane</keyword>
<keyword evidence="5" id="KW-0503">Monooxygenase</keyword>
<dbReference type="CDD" id="cd11060">
    <property type="entry name" value="CYP57A1-like"/>
    <property type="match status" value="1"/>
</dbReference>
<accession>A0ABR1LMU8</accession>
<reference evidence="7 8" key="1">
    <citation type="submission" date="2024-04" db="EMBL/GenBank/DDBJ databases">
        <title>Phyllosticta paracitricarpa is synonymous to the EU quarantine fungus P. citricarpa based on phylogenomic analyses.</title>
        <authorList>
            <consortium name="Lawrence Berkeley National Laboratory"/>
            <person name="Van ingen-buijs V.A."/>
            <person name="Van westerhoven A.C."/>
            <person name="Haridas S."/>
            <person name="Skiadas P."/>
            <person name="Martin F."/>
            <person name="Groenewald J.Z."/>
            <person name="Crous P.W."/>
            <person name="Seidl M.F."/>
        </authorList>
    </citation>
    <scope>NUCLEOTIDE SEQUENCE [LARGE SCALE GENOMIC DNA]</scope>
    <source>
        <strain evidence="7 8">CPC 17464</strain>
    </source>
</reference>
<organism evidence="7 8">
    <name type="scientific">Phyllosticta citribraziliensis</name>
    <dbReference type="NCBI Taxonomy" id="989973"/>
    <lineage>
        <taxon>Eukaryota</taxon>
        <taxon>Fungi</taxon>
        <taxon>Dikarya</taxon>
        <taxon>Ascomycota</taxon>
        <taxon>Pezizomycotina</taxon>
        <taxon>Dothideomycetes</taxon>
        <taxon>Dothideomycetes incertae sedis</taxon>
        <taxon>Botryosphaeriales</taxon>
        <taxon>Phyllostictaceae</taxon>
        <taxon>Phyllosticta</taxon>
    </lineage>
</organism>
<comment type="cofactor">
    <cofactor evidence="1">
        <name>heme</name>
        <dbReference type="ChEBI" id="CHEBI:30413"/>
    </cofactor>
</comment>
<evidence type="ECO:0000256" key="3">
    <source>
        <dbReference type="ARBA" id="ARBA00022723"/>
    </source>
</evidence>
<dbReference type="Pfam" id="PF00067">
    <property type="entry name" value="p450"/>
    <property type="match status" value="1"/>
</dbReference>
<evidence type="ECO:0000256" key="6">
    <source>
        <dbReference type="SAM" id="Phobius"/>
    </source>
</evidence>
<dbReference type="GeneID" id="92028833"/>
<keyword evidence="8" id="KW-1185">Reference proteome</keyword>
<dbReference type="InterPro" id="IPR050121">
    <property type="entry name" value="Cytochrome_P450_monoxygenase"/>
</dbReference>
<keyword evidence="5" id="KW-0349">Heme</keyword>
<comment type="similarity">
    <text evidence="2 5">Belongs to the cytochrome P450 family.</text>
</comment>
<dbReference type="PANTHER" id="PTHR24305:SF232">
    <property type="entry name" value="P450, PUTATIVE (EUROFUNG)-RELATED"/>
    <property type="match status" value="1"/>
</dbReference>
<dbReference type="SUPFAM" id="SSF48264">
    <property type="entry name" value="Cytochrome P450"/>
    <property type="match status" value="1"/>
</dbReference>
<dbReference type="EMBL" id="JBBPEH010000007">
    <property type="protein sequence ID" value="KAK7536060.1"/>
    <property type="molecule type" value="Genomic_DNA"/>
</dbReference>
<evidence type="ECO:0000256" key="5">
    <source>
        <dbReference type="RuleBase" id="RU000461"/>
    </source>
</evidence>
<gene>
    <name evidence="7" type="ORF">J3D65DRAFT_401314</name>
</gene>
<dbReference type="InterPro" id="IPR017972">
    <property type="entry name" value="Cyt_P450_CS"/>
</dbReference>
<sequence length="499" mass="56727">MALLYELYCSVANHTTVALLVATFASLAAWVVYQRLFSPLASIPGPFWASISRYWITKHSWTGDLHRTMIALHAKHGSLVRIGPNEVSVADLNSIKKIYGAGTKFQKSDWYSVWQGRRKFDLFAGRDEGIHGQHRRLVARAYSMEALKDLEPYVNESIGLFMRKMEERQGRAVDMGNWVQLFAFDIIGEITFSKAFGFMEVGADDGSFQAIENALQSASWVGQVPWLFWLHDYLQPVIGNHLALTARNGSLRQFALRETEGRKDRGTDRKDILSKLFTVHKEKPLQFDYNDLVSMASSNIFAGSDTTAISTRAIIYYVLKNPQVKRKLVAEIDDFYSQGKISDPLTLAEADSMPYLQAVMYEALRMHPAVGMSLPRVVPPGGTEIDGTYIPVGTIVGVNPWVVHRNEQVYGQDVEAFRPERWLEKKSDDMHRFFFAFGSGARTCIGRNISWMEMSKLVPTLFMRYDLQLVDPEAEWTEDCRWFVIQKGVHTVLRPRKSG</sequence>
<dbReference type="PANTHER" id="PTHR24305">
    <property type="entry name" value="CYTOCHROME P450"/>
    <property type="match status" value="1"/>
</dbReference>
<proteinExistence type="inferred from homology"/>
<feature type="transmembrane region" description="Helical" evidence="6">
    <location>
        <begin position="12"/>
        <end position="33"/>
    </location>
</feature>
<keyword evidence="5" id="KW-0560">Oxidoreductase</keyword>
<keyword evidence="6" id="KW-1133">Transmembrane helix</keyword>
<dbReference type="Gene3D" id="1.10.630.10">
    <property type="entry name" value="Cytochrome P450"/>
    <property type="match status" value="1"/>
</dbReference>
<protein>
    <submittedName>
        <fullName evidence="7">Cytochrome P450</fullName>
    </submittedName>
</protein>
<dbReference type="PRINTS" id="PR00385">
    <property type="entry name" value="P450"/>
</dbReference>
<evidence type="ECO:0000256" key="2">
    <source>
        <dbReference type="ARBA" id="ARBA00010617"/>
    </source>
</evidence>
<dbReference type="InterPro" id="IPR002401">
    <property type="entry name" value="Cyt_P450_E_grp-I"/>
</dbReference>
<name>A0ABR1LMU8_9PEZI</name>
<keyword evidence="3 5" id="KW-0479">Metal-binding</keyword>
<evidence type="ECO:0000256" key="1">
    <source>
        <dbReference type="ARBA" id="ARBA00001971"/>
    </source>
</evidence>
<comment type="caution">
    <text evidence="7">The sequence shown here is derived from an EMBL/GenBank/DDBJ whole genome shotgun (WGS) entry which is preliminary data.</text>
</comment>
<dbReference type="Proteomes" id="UP001360953">
    <property type="component" value="Unassembled WGS sequence"/>
</dbReference>
<evidence type="ECO:0000313" key="7">
    <source>
        <dbReference type="EMBL" id="KAK7536060.1"/>
    </source>
</evidence>
<evidence type="ECO:0000313" key="8">
    <source>
        <dbReference type="Proteomes" id="UP001360953"/>
    </source>
</evidence>
<keyword evidence="6" id="KW-0812">Transmembrane</keyword>
<dbReference type="PRINTS" id="PR00463">
    <property type="entry name" value="EP450I"/>
</dbReference>
<dbReference type="InterPro" id="IPR001128">
    <property type="entry name" value="Cyt_P450"/>
</dbReference>
<dbReference type="RefSeq" id="XP_066654476.1">
    <property type="nucleotide sequence ID" value="XM_066795927.1"/>
</dbReference>